<sequence>MRNKKLLIGFVLLISAILLAACGGNNEDTNQDQNDETTQEENQENTNTESESNENMESESGSDENMDHSDMDHSSSGEVPDDLAIANTPTYEVGSQAIIESDHMEGMQGAVATIDGAYNTTAYTVSYTPKNGGDPVENHKWVIHEELENPAEAPLEPGTQVTINASHMEGMDGVTAEIDSAENTTVYMVSYTPANDGEKVSNHKWVTESELSPTE</sequence>
<dbReference type="Gene3D" id="2.30.30.1210">
    <property type="entry name" value="Domain of unknown function DUF1541"/>
    <property type="match status" value="1"/>
</dbReference>
<keyword evidence="2" id="KW-0732">Signal</keyword>
<keyword evidence="5" id="KW-1185">Reference proteome</keyword>
<dbReference type="Pfam" id="PF07563">
    <property type="entry name" value="DUF1541"/>
    <property type="match status" value="2"/>
</dbReference>
<name>A0ABW5V4L3_9BACI</name>
<accession>A0ABW5V4L3</accession>
<feature type="region of interest" description="Disordered" evidence="1">
    <location>
        <begin position="28"/>
        <end position="82"/>
    </location>
</feature>
<feature type="compositionally biased region" description="Basic and acidic residues" evidence="1">
    <location>
        <begin position="65"/>
        <end position="75"/>
    </location>
</feature>
<gene>
    <name evidence="4" type="ORF">ACFSUO_05375</name>
</gene>
<protein>
    <submittedName>
        <fullName evidence="4">DUF1541 domain-containing protein</fullName>
    </submittedName>
</protein>
<dbReference type="RefSeq" id="WP_382391844.1">
    <property type="nucleotide sequence ID" value="NZ_JBHUNA010000009.1"/>
</dbReference>
<evidence type="ECO:0000256" key="2">
    <source>
        <dbReference type="SAM" id="SignalP"/>
    </source>
</evidence>
<evidence type="ECO:0000256" key="1">
    <source>
        <dbReference type="SAM" id="MobiDB-lite"/>
    </source>
</evidence>
<evidence type="ECO:0000313" key="4">
    <source>
        <dbReference type="EMBL" id="MFD2760400.1"/>
    </source>
</evidence>
<comment type="caution">
    <text evidence="4">The sequence shown here is derived from an EMBL/GenBank/DDBJ whole genome shotgun (WGS) entry which is preliminary data.</text>
</comment>
<dbReference type="Proteomes" id="UP001597502">
    <property type="component" value="Unassembled WGS sequence"/>
</dbReference>
<evidence type="ECO:0000259" key="3">
    <source>
        <dbReference type="Pfam" id="PF07563"/>
    </source>
</evidence>
<feature type="signal peptide" evidence="2">
    <location>
        <begin position="1"/>
        <end position="20"/>
    </location>
</feature>
<evidence type="ECO:0000313" key="5">
    <source>
        <dbReference type="Proteomes" id="UP001597502"/>
    </source>
</evidence>
<organism evidence="4 5">
    <name type="scientific">Lentibacillus juripiscarius</name>
    <dbReference type="NCBI Taxonomy" id="257446"/>
    <lineage>
        <taxon>Bacteria</taxon>
        <taxon>Bacillati</taxon>
        <taxon>Bacillota</taxon>
        <taxon>Bacilli</taxon>
        <taxon>Bacillales</taxon>
        <taxon>Bacillaceae</taxon>
        <taxon>Lentibacillus</taxon>
    </lineage>
</organism>
<reference evidence="5" key="1">
    <citation type="journal article" date="2019" name="Int. J. Syst. Evol. Microbiol.">
        <title>The Global Catalogue of Microorganisms (GCM) 10K type strain sequencing project: providing services to taxonomists for standard genome sequencing and annotation.</title>
        <authorList>
            <consortium name="The Broad Institute Genomics Platform"/>
            <consortium name="The Broad Institute Genome Sequencing Center for Infectious Disease"/>
            <person name="Wu L."/>
            <person name="Ma J."/>
        </authorList>
    </citation>
    <scope>NUCLEOTIDE SEQUENCE [LARGE SCALE GENOMIC DNA]</scope>
    <source>
        <strain evidence="5">TISTR 1535</strain>
    </source>
</reference>
<feature type="compositionally biased region" description="Acidic residues" evidence="1">
    <location>
        <begin position="29"/>
        <end position="43"/>
    </location>
</feature>
<feature type="chain" id="PRO_5045851870" evidence="2">
    <location>
        <begin position="21"/>
        <end position="215"/>
    </location>
</feature>
<feature type="domain" description="DUF1541" evidence="3">
    <location>
        <begin position="93"/>
        <end position="144"/>
    </location>
</feature>
<dbReference type="InterPro" id="IPR011438">
    <property type="entry name" value="DUF1541"/>
</dbReference>
<feature type="compositionally biased region" description="Acidic residues" evidence="1">
    <location>
        <begin position="51"/>
        <end position="64"/>
    </location>
</feature>
<feature type="domain" description="DUF1541" evidence="3">
    <location>
        <begin position="157"/>
        <end position="208"/>
    </location>
</feature>
<proteinExistence type="predicted"/>
<dbReference type="EMBL" id="JBHUNA010000009">
    <property type="protein sequence ID" value="MFD2760400.1"/>
    <property type="molecule type" value="Genomic_DNA"/>
</dbReference>
<dbReference type="PROSITE" id="PS51257">
    <property type="entry name" value="PROKAR_LIPOPROTEIN"/>
    <property type="match status" value="1"/>
</dbReference>